<keyword evidence="2" id="KW-0059">Arsenical resistance</keyword>
<dbReference type="InterPro" id="IPR036390">
    <property type="entry name" value="WH_DNA-bd_sf"/>
</dbReference>
<dbReference type="InterPro" id="IPR051081">
    <property type="entry name" value="HTH_MetalResp_TranReg"/>
</dbReference>
<dbReference type="PRINTS" id="PR00778">
    <property type="entry name" value="HTHARSR"/>
</dbReference>
<dbReference type="CDD" id="cd00090">
    <property type="entry name" value="HTH_ARSR"/>
    <property type="match status" value="1"/>
</dbReference>
<dbReference type="Gene3D" id="1.10.10.10">
    <property type="entry name" value="Winged helix-like DNA-binding domain superfamily/Winged helix DNA-binding domain"/>
    <property type="match status" value="1"/>
</dbReference>
<dbReference type="NCBIfam" id="NF033788">
    <property type="entry name" value="HTH_metalloreg"/>
    <property type="match status" value="1"/>
</dbReference>
<name>A0A0J5KMT4_PLUGE</name>
<evidence type="ECO:0000256" key="4">
    <source>
        <dbReference type="ARBA" id="ARBA00023125"/>
    </source>
</evidence>
<protein>
    <recommendedName>
        <fullName evidence="6">Arsenical resistance operon repressor</fullName>
    </recommendedName>
</protein>
<dbReference type="AlphaFoldDB" id="A0A0J5KMT4"/>
<dbReference type="PATRIC" id="fig|61647.15.peg.4561"/>
<organism evidence="8 9">
    <name type="scientific">Pluralibacter gergoviae</name>
    <name type="common">Enterobacter gergoviae</name>
    <dbReference type="NCBI Taxonomy" id="61647"/>
    <lineage>
        <taxon>Bacteria</taxon>
        <taxon>Pseudomonadati</taxon>
        <taxon>Pseudomonadota</taxon>
        <taxon>Gammaproteobacteria</taxon>
        <taxon>Enterobacterales</taxon>
        <taxon>Enterobacteriaceae</taxon>
        <taxon>Pluralibacter</taxon>
    </lineage>
</organism>
<sequence>MPQLSSIQLFKNLSDETRLGIVLLLREMGELCVCDLCTALEQSQPKISRHLAMLRESGILLDRKQGKWVNYRLSPHIPSWAAQIVEQAWLSQQGDVQAIARKLVSANCSGSGKAVCI</sequence>
<keyword evidence="3" id="KW-0805">Transcription regulation</keyword>
<dbReference type="InterPro" id="IPR001845">
    <property type="entry name" value="HTH_ArsR_DNA-bd_dom"/>
</dbReference>
<comment type="caution">
    <text evidence="8">The sequence shown here is derived from an EMBL/GenBank/DDBJ whole genome shotgun (WGS) entry which is preliminary data.</text>
</comment>
<gene>
    <name evidence="8" type="ORF">ABW06_25310</name>
</gene>
<dbReference type="Pfam" id="PF01022">
    <property type="entry name" value="HTH_5"/>
    <property type="match status" value="1"/>
</dbReference>
<proteinExistence type="predicted"/>
<dbReference type="SMART" id="SM00418">
    <property type="entry name" value="HTH_ARSR"/>
    <property type="match status" value="1"/>
</dbReference>
<evidence type="ECO:0000256" key="5">
    <source>
        <dbReference type="ARBA" id="ARBA00023163"/>
    </source>
</evidence>
<dbReference type="NCBIfam" id="NF007528">
    <property type="entry name" value="PRK10141.1"/>
    <property type="match status" value="1"/>
</dbReference>
<evidence type="ECO:0000259" key="7">
    <source>
        <dbReference type="PROSITE" id="PS50987"/>
    </source>
</evidence>
<dbReference type="PANTHER" id="PTHR33154:SF18">
    <property type="entry name" value="ARSENICAL RESISTANCE OPERON REPRESSOR"/>
    <property type="match status" value="1"/>
</dbReference>
<dbReference type="PANTHER" id="PTHR33154">
    <property type="entry name" value="TRANSCRIPTIONAL REGULATOR, ARSR FAMILY"/>
    <property type="match status" value="1"/>
</dbReference>
<keyword evidence="4" id="KW-0238">DNA-binding</keyword>
<dbReference type="GO" id="GO:0003677">
    <property type="term" value="F:DNA binding"/>
    <property type="evidence" value="ECO:0007669"/>
    <property type="project" value="UniProtKB-KW"/>
</dbReference>
<evidence type="ECO:0000256" key="2">
    <source>
        <dbReference type="ARBA" id="ARBA00022849"/>
    </source>
</evidence>
<dbReference type="GO" id="GO:0046685">
    <property type="term" value="P:response to arsenic-containing substance"/>
    <property type="evidence" value="ECO:0007669"/>
    <property type="project" value="UniProtKB-KW"/>
</dbReference>
<keyword evidence="9" id="KW-1185">Reference proteome</keyword>
<evidence type="ECO:0000256" key="6">
    <source>
        <dbReference type="ARBA" id="ARBA00039566"/>
    </source>
</evidence>
<dbReference type="SUPFAM" id="SSF46785">
    <property type="entry name" value="Winged helix' DNA-binding domain"/>
    <property type="match status" value="1"/>
</dbReference>
<dbReference type="RefSeq" id="WP_032655874.1">
    <property type="nucleotide sequence ID" value="NZ_LDZF01000055.1"/>
</dbReference>
<keyword evidence="5" id="KW-0804">Transcription</keyword>
<dbReference type="InterPro" id="IPR018334">
    <property type="entry name" value="ArsR_HTH"/>
</dbReference>
<evidence type="ECO:0000313" key="9">
    <source>
        <dbReference type="Proteomes" id="UP000036196"/>
    </source>
</evidence>
<feature type="domain" description="HTH arsR-type" evidence="7">
    <location>
        <begin position="1"/>
        <end position="92"/>
    </location>
</feature>
<dbReference type="PROSITE" id="PS50987">
    <property type="entry name" value="HTH_ARSR_2"/>
    <property type="match status" value="1"/>
</dbReference>
<reference evidence="8 9" key="1">
    <citation type="submission" date="2015-05" db="EMBL/GenBank/DDBJ databases">
        <title>Genome sequences of Pluralibacter gergoviae.</title>
        <authorList>
            <person name="Greninger A.L."/>
            <person name="Miller S."/>
        </authorList>
    </citation>
    <scope>NUCLEOTIDE SEQUENCE [LARGE SCALE GENOMIC DNA]</scope>
    <source>
        <strain evidence="8 9">JS81F13</strain>
    </source>
</reference>
<dbReference type="FunFam" id="1.10.10.10:FF:000279">
    <property type="entry name" value="Transcriptional regulator, ArsR family"/>
    <property type="match status" value="1"/>
</dbReference>
<evidence type="ECO:0000256" key="1">
    <source>
        <dbReference type="ARBA" id="ARBA00011432"/>
    </source>
</evidence>
<dbReference type="InterPro" id="IPR011991">
    <property type="entry name" value="ArsR-like_HTH"/>
</dbReference>
<dbReference type="InterPro" id="IPR036388">
    <property type="entry name" value="WH-like_DNA-bd_sf"/>
</dbReference>
<evidence type="ECO:0000313" key="8">
    <source>
        <dbReference type="EMBL" id="KMK07324.1"/>
    </source>
</evidence>
<dbReference type="PROSITE" id="PS00846">
    <property type="entry name" value="HTH_ARSR_1"/>
    <property type="match status" value="1"/>
</dbReference>
<dbReference type="Proteomes" id="UP000036196">
    <property type="component" value="Unassembled WGS sequence"/>
</dbReference>
<evidence type="ECO:0000256" key="3">
    <source>
        <dbReference type="ARBA" id="ARBA00023015"/>
    </source>
</evidence>
<dbReference type="GO" id="GO:0003700">
    <property type="term" value="F:DNA-binding transcription factor activity"/>
    <property type="evidence" value="ECO:0007669"/>
    <property type="project" value="InterPro"/>
</dbReference>
<dbReference type="EMBL" id="LDZF01000055">
    <property type="protein sequence ID" value="KMK07324.1"/>
    <property type="molecule type" value="Genomic_DNA"/>
</dbReference>
<accession>A0A0J5KMT4</accession>
<comment type="subunit">
    <text evidence="1">Binds DNA as a homodimer.</text>
</comment>